<keyword evidence="5 6" id="KW-0472">Membrane</keyword>
<evidence type="ECO:0000256" key="5">
    <source>
        <dbReference type="ARBA" id="ARBA00023136"/>
    </source>
</evidence>
<feature type="transmembrane region" description="Helical" evidence="6">
    <location>
        <begin position="140"/>
        <end position="163"/>
    </location>
</feature>
<comment type="caution">
    <text evidence="7">The sequence shown here is derived from an EMBL/GenBank/DDBJ whole genome shotgun (WGS) entry which is preliminary data.</text>
</comment>
<evidence type="ECO:0000313" key="8">
    <source>
        <dbReference type="Proteomes" id="UP000249794"/>
    </source>
</evidence>
<reference evidence="8" key="1">
    <citation type="submission" date="2018-04" db="EMBL/GenBank/DDBJ databases">
        <authorList>
            <person name="Cornet L."/>
        </authorList>
    </citation>
    <scope>NUCLEOTIDE SEQUENCE [LARGE SCALE GENOMIC DNA]</scope>
</reference>
<proteinExistence type="inferred from homology"/>
<accession>A0A2W4WWD7</accession>
<reference evidence="7 8" key="2">
    <citation type="submission" date="2018-06" db="EMBL/GenBank/DDBJ databases">
        <title>Metagenomic assembly of (sub)arctic Cyanobacteria and their associated microbiome from non-axenic cultures.</title>
        <authorList>
            <person name="Baurain D."/>
        </authorList>
    </citation>
    <scope>NUCLEOTIDE SEQUENCE [LARGE SCALE GENOMIC DNA]</scope>
    <source>
        <strain evidence="7">ULC027bin1</strain>
    </source>
</reference>
<protein>
    <submittedName>
        <fullName evidence="7">AI-2E family transporter</fullName>
    </submittedName>
</protein>
<dbReference type="AlphaFoldDB" id="A0A2W4WWD7"/>
<evidence type="ECO:0000256" key="4">
    <source>
        <dbReference type="ARBA" id="ARBA00022989"/>
    </source>
</evidence>
<dbReference type="Proteomes" id="UP000249794">
    <property type="component" value="Unassembled WGS sequence"/>
</dbReference>
<sequence length="201" mass="22003">MTTFGKSVGVVLVVALLLVLWQIRQVLLLGFAAVVFATVTNKLVQQLQKLGIARAWAVVIALVAIASTLAAALSFVIPAIVQRLPEYTFLSEQGINRLQGWYQQLIGIMPGNALAGTKLIDLLPQLARLSPNWIGRVITVFTGSLDFFLNLLLVVVATIMLLANPASYRKVLLLIFPKFYRSRADEILTECETALNGWVLG</sequence>
<organism evidence="7 8">
    <name type="scientific">Phormidesmis priestleyi</name>
    <dbReference type="NCBI Taxonomy" id="268141"/>
    <lineage>
        <taxon>Bacteria</taxon>
        <taxon>Bacillati</taxon>
        <taxon>Cyanobacteriota</taxon>
        <taxon>Cyanophyceae</taxon>
        <taxon>Leptolyngbyales</taxon>
        <taxon>Leptolyngbyaceae</taxon>
        <taxon>Phormidesmis</taxon>
    </lineage>
</organism>
<name>A0A2W4WWD7_9CYAN</name>
<feature type="non-terminal residue" evidence="7">
    <location>
        <position position="201"/>
    </location>
</feature>
<dbReference type="InterPro" id="IPR002549">
    <property type="entry name" value="AI-2E-like"/>
</dbReference>
<evidence type="ECO:0000256" key="1">
    <source>
        <dbReference type="ARBA" id="ARBA00004141"/>
    </source>
</evidence>
<evidence type="ECO:0000313" key="7">
    <source>
        <dbReference type="EMBL" id="PZO49296.1"/>
    </source>
</evidence>
<feature type="transmembrane region" description="Helical" evidence="6">
    <location>
        <begin position="53"/>
        <end position="81"/>
    </location>
</feature>
<evidence type="ECO:0000256" key="3">
    <source>
        <dbReference type="ARBA" id="ARBA00022692"/>
    </source>
</evidence>
<evidence type="ECO:0000256" key="2">
    <source>
        <dbReference type="ARBA" id="ARBA00009773"/>
    </source>
</evidence>
<gene>
    <name evidence="7" type="ORF">DCF15_17025</name>
</gene>
<evidence type="ECO:0000256" key="6">
    <source>
        <dbReference type="SAM" id="Phobius"/>
    </source>
</evidence>
<dbReference type="EMBL" id="QBMP01000216">
    <property type="protein sequence ID" value="PZO49296.1"/>
    <property type="molecule type" value="Genomic_DNA"/>
</dbReference>
<comment type="similarity">
    <text evidence="2">Belongs to the autoinducer-2 exporter (AI-2E) (TC 2.A.86) family.</text>
</comment>
<comment type="subcellular location">
    <subcellularLocation>
        <location evidence="1">Membrane</location>
        <topology evidence="1">Multi-pass membrane protein</topology>
    </subcellularLocation>
</comment>
<dbReference type="GO" id="GO:0016020">
    <property type="term" value="C:membrane"/>
    <property type="evidence" value="ECO:0007669"/>
    <property type="project" value="UniProtKB-SubCell"/>
</dbReference>
<keyword evidence="4 6" id="KW-1133">Transmembrane helix</keyword>
<dbReference type="Pfam" id="PF01594">
    <property type="entry name" value="AI-2E_transport"/>
    <property type="match status" value="1"/>
</dbReference>
<keyword evidence="3 6" id="KW-0812">Transmembrane</keyword>